<accession>A0AAD6WUF0</accession>
<gene>
    <name evidence="1" type="ORF">C8F04DRAFT_1193117</name>
</gene>
<reference evidence="1" key="1">
    <citation type="submission" date="2023-03" db="EMBL/GenBank/DDBJ databases">
        <title>Massive genome expansion in bonnet fungi (Mycena s.s.) driven by repeated elements and novel gene families across ecological guilds.</title>
        <authorList>
            <consortium name="Lawrence Berkeley National Laboratory"/>
            <person name="Harder C.B."/>
            <person name="Miyauchi S."/>
            <person name="Viragh M."/>
            <person name="Kuo A."/>
            <person name="Thoen E."/>
            <person name="Andreopoulos B."/>
            <person name="Lu D."/>
            <person name="Skrede I."/>
            <person name="Drula E."/>
            <person name="Henrissat B."/>
            <person name="Morin E."/>
            <person name="Kohler A."/>
            <person name="Barry K."/>
            <person name="LaButti K."/>
            <person name="Morin E."/>
            <person name="Salamov A."/>
            <person name="Lipzen A."/>
            <person name="Mereny Z."/>
            <person name="Hegedus B."/>
            <person name="Baldrian P."/>
            <person name="Stursova M."/>
            <person name="Weitz H."/>
            <person name="Taylor A."/>
            <person name="Grigoriev I.V."/>
            <person name="Nagy L.G."/>
            <person name="Martin F."/>
            <person name="Kauserud H."/>
        </authorList>
    </citation>
    <scope>NUCLEOTIDE SEQUENCE</scope>
    <source>
        <strain evidence="1">CBHHK200</strain>
    </source>
</reference>
<dbReference type="AlphaFoldDB" id="A0AAD6WUF0"/>
<sequence length="267" mass="28317">MGGPVRPSPSAGFGGIPPHGGIVAVGVQNSAFVPDAVVWLSLIMTRLPLSFPCSSTDALCIASCLGRGVPPPAAMPTGPCSAAGHLPVIQQRTTHQLGVCLKPQNTRVTYCTSSRNPPPHSRLIPPSTISPRFRQQAKRIHNMLNWWLQAPHSSLPFSTAALQVSRFTPSTCIISRTSAGKKIQHSYGVRVRAGAAQRGCITDVFTSFTHARVTTDLNQVCRRRRTQGGTGVMRREEGTSEGTADAGAAESICARGLATSTMLLAEL</sequence>
<protein>
    <submittedName>
        <fullName evidence="1">Uncharacterized protein</fullName>
    </submittedName>
</protein>
<name>A0AAD6WUF0_9AGAR</name>
<evidence type="ECO:0000313" key="2">
    <source>
        <dbReference type="Proteomes" id="UP001218188"/>
    </source>
</evidence>
<keyword evidence="2" id="KW-1185">Reference proteome</keyword>
<dbReference type="Proteomes" id="UP001218188">
    <property type="component" value="Unassembled WGS sequence"/>
</dbReference>
<organism evidence="1 2">
    <name type="scientific">Mycena alexandri</name>
    <dbReference type="NCBI Taxonomy" id="1745969"/>
    <lineage>
        <taxon>Eukaryota</taxon>
        <taxon>Fungi</taxon>
        <taxon>Dikarya</taxon>
        <taxon>Basidiomycota</taxon>
        <taxon>Agaricomycotina</taxon>
        <taxon>Agaricomycetes</taxon>
        <taxon>Agaricomycetidae</taxon>
        <taxon>Agaricales</taxon>
        <taxon>Marasmiineae</taxon>
        <taxon>Mycenaceae</taxon>
        <taxon>Mycena</taxon>
    </lineage>
</organism>
<dbReference type="EMBL" id="JARJCM010000182">
    <property type="protein sequence ID" value="KAJ7023811.1"/>
    <property type="molecule type" value="Genomic_DNA"/>
</dbReference>
<proteinExistence type="predicted"/>
<evidence type="ECO:0000313" key="1">
    <source>
        <dbReference type="EMBL" id="KAJ7023811.1"/>
    </source>
</evidence>
<comment type="caution">
    <text evidence="1">The sequence shown here is derived from an EMBL/GenBank/DDBJ whole genome shotgun (WGS) entry which is preliminary data.</text>
</comment>